<dbReference type="SMART" id="SM00027">
    <property type="entry name" value="EH"/>
    <property type="match status" value="2"/>
</dbReference>
<dbReference type="PROSITE" id="PS50222">
    <property type="entry name" value="EF_HAND_2"/>
    <property type="match status" value="1"/>
</dbReference>
<dbReference type="CDD" id="cd00052">
    <property type="entry name" value="EH"/>
    <property type="match status" value="1"/>
</dbReference>
<keyword evidence="1" id="KW-0106">Calcium</keyword>
<feature type="domain" description="EH" evidence="4">
    <location>
        <begin position="7"/>
        <end position="97"/>
    </location>
</feature>
<dbReference type="InterPro" id="IPR018247">
    <property type="entry name" value="EF_Hand_1_Ca_BS"/>
</dbReference>
<proteinExistence type="predicted"/>
<feature type="region of interest" description="Disordered" evidence="3">
    <location>
        <begin position="400"/>
        <end position="422"/>
    </location>
</feature>
<feature type="coiled-coil region" evidence="2">
    <location>
        <begin position="301"/>
        <end position="328"/>
    </location>
</feature>
<feature type="domain" description="EF-hand" evidence="5">
    <location>
        <begin position="39"/>
        <end position="74"/>
    </location>
</feature>
<dbReference type="EMBL" id="KV442019">
    <property type="protein sequence ID" value="OAQ33879.1"/>
    <property type="molecule type" value="Genomic_DNA"/>
</dbReference>
<dbReference type="Pfam" id="PF12763">
    <property type="entry name" value="EH"/>
    <property type="match status" value="1"/>
</dbReference>
<evidence type="ECO:0000259" key="4">
    <source>
        <dbReference type="PROSITE" id="PS50031"/>
    </source>
</evidence>
<dbReference type="AlphaFoldDB" id="A0A197KBW1"/>
<dbReference type="PANTHER" id="PTHR11216:SF170">
    <property type="entry name" value="DYNAMIN ASSOCIATED PROTEIN 160, ISOFORM D"/>
    <property type="match status" value="1"/>
</dbReference>
<dbReference type="GO" id="GO:0005737">
    <property type="term" value="C:cytoplasm"/>
    <property type="evidence" value="ECO:0007669"/>
    <property type="project" value="TreeGrafter"/>
</dbReference>
<name>A0A197KBW1_9FUNG</name>
<evidence type="ECO:0000313" key="6">
    <source>
        <dbReference type="EMBL" id="OAQ33879.1"/>
    </source>
</evidence>
<evidence type="ECO:0000256" key="3">
    <source>
        <dbReference type="SAM" id="MobiDB-lite"/>
    </source>
</evidence>
<dbReference type="PANTHER" id="PTHR11216">
    <property type="entry name" value="EH DOMAIN"/>
    <property type="match status" value="1"/>
</dbReference>
<feature type="domain" description="EH" evidence="4">
    <location>
        <begin position="156"/>
        <end position="238"/>
    </location>
</feature>
<dbReference type="PROSITE" id="PS50031">
    <property type="entry name" value="EH"/>
    <property type="match status" value="2"/>
</dbReference>
<dbReference type="GO" id="GO:0016197">
    <property type="term" value="P:endosomal transport"/>
    <property type="evidence" value="ECO:0007669"/>
    <property type="project" value="TreeGrafter"/>
</dbReference>
<organism evidence="6 7">
    <name type="scientific">Linnemannia elongata AG-77</name>
    <dbReference type="NCBI Taxonomy" id="1314771"/>
    <lineage>
        <taxon>Eukaryota</taxon>
        <taxon>Fungi</taxon>
        <taxon>Fungi incertae sedis</taxon>
        <taxon>Mucoromycota</taxon>
        <taxon>Mortierellomycotina</taxon>
        <taxon>Mortierellomycetes</taxon>
        <taxon>Mortierellales</taxon>
        <taxon>Mortierellaceae</taxon>
        <taxon>Linnemannia</taxon>
    </lineage>
</organism>
<dbReference type="GO" id="GO:0006897">
    <property type="term" value="P:endocytosis"/>
    <property type="evidence" value="ECO:0007669"/>
    <property type="project" value="TreeGrafter"/>
</dbReference>
<dbReference type="InterPro" id="IPR011992">
    <property type="entry name" value="EF-hand-dom_pair"/>
</dbReference>
<dbReference type="Gene3D" id="1.10.238.10">
    <property type="entry name" value="EF-hand"/>
    <property type="match status" value="2"/>
</dbReference>
<accession>A0A197KBW1</accession>
<evidence type="ECO:0000259" key="5">
    <source>
        <dbReference type="PROSITE" id="PS50222"/>
    </source>
</evidence>
<gene>
    <name evidence="6" type="ORF">K457DRAFT_134196</name>
</gene>
<sequence length="422" mass="47474">MDMSQAERQKYAEIFTSLNPINGYITGVQARQIFMNSGLHVVKLGQIWDICDIDKDGNMDFDEFCLALRFVYASINGEIAEIPAQLPPQMIPASKAHYFGGNQGYGNQSYMSQAHMSPAQSYSQSANYSAIADLDTAVAVNNNLSDDFDWYIAPSDRSNYEGIYQNNVQLSTGEVRMGQFEELYQALQIPREDINAAWSLVNVHSAPQIGKDQCIMFFHILNSRRLGKRVPATLPGALRTSFLGDSNYALSDNYSVNEIRQQPGRPSVPMSFATKSAFSSEKGHVMAGDYLSRLNQKDAAAHETMAQEERLKQELESIKRQIADAEARTRASRGGDTAVAVKELQGLLAYKQQQVLNDEPSILERQLLDQDREIQRQRDALKQLDKVMQGLREQKDLLDTHLADSQSELRESQREVDSQRSR</sequence>
<dbReference type="InterPro" id="IPR002048">
    <property type="entry name" value="EF_hand_dom"/>
</dbReference>
<keyword evidence="7" id="KW-1185">Reference proteome</keyword>
<evidence type="ECO:0000256" key="2">
    <source>
        <dbReference type="SAM" id="Coils"/>
    </source>
</evidence>
<keyword evidence="2" id="KW-0175">Coiled coil</keyword>
<dbReference type="InterPro" id="IPR000261">
    <property type="entry name" value="EH_dom"/>
</dbReference>
<reference evidence="6 7" key="1">
    <citation type="submission" date="2016-05" db="EMBL/GenBank/DDBJ databases">
        <title>Genome sequencing reveals origins of a unique bacterial endosymbiosis in the earliest lineages of terrestrial Fungi.</title>
        <authorList>
            <consortium name="DOE Joint Genome Institute"/>
            <person name="Uehling J."/>
            <person name="Gryganskyi A."/>
            <person name="Hameed K."/>
            <person name="Tschaplinski T."/>
            <person name="Misztal P."/>
            <person name="Wu S."/>
            <person name="Desiro A."/>
            <person name="Vande Pol N."/>
            <person name="Du Z.-Y."/>
            <person name="Zienkiewicz A."/>
            <person name="Zienkiewicz K."/>
            <person name="Morin E."/>
            <person name="Tisserant E."/>
            <person name="Splivallo R."/>
            <person name="Hainaut M."/>
            <person name="Henrissat B."/>
            <person name="Ohm R."/>
            <person name="Kuo A."/>
            <person name="Yan J."/>
            <person name="Lipzen A."/>
            <person name="Nolan M."/>
            <person name="Labutti K."/>
            <person name="Barry K."/>
            <person name="Goldstein A."/>
            <person name="Labbe J."/>
            <person name="Schadt C."/>
            <person name="Tuskan G."/>
            <person name="Grigoriev I."/>
            <person name="Martin F."/>
            <person name="Vilgalys R."/>
            <person name="Bonito G."/>
        </authorList>
    </citation>
    <scope>NUCLEOTIDE SEQUENCE [LARGE SCALE GENOMIC DNA]</scope>
    <source>
        <strain evidence="6 7">AG-77</strain>
    </source>
</reference>
<dbReference type="PROSITE" id="PS00018">
    <property type="entry name" value="EF_HAND_1"/>
    <property type="match status" value="1"/>
</dbReference>
<dbReference type="OrthoDB" id="1716625at2759"/>
<evidence type="ECO:0000256" key="1">
    <source>
        <dbReference type="ARBA" id="ARBA00022837"/>
    </source>
</evidence>
<dbReference type="Proteomes" id="UP000078512">
    <property type="component" value="Unassembled WGS sequence"/>
</dbReference>
<dbReference type="SUPFAM" id="SSF47473">
    <property type="entry name" value="EF-hand"/>
    <property type="match status" value="2"/>
</dbReference>
<dbReference type="GO" id="GO:0005509">
    <property type="term" value="F:calcium ion binding"/>
    <property type="evidence" value="ECO:0007669"/>
    <property type="project" value="InterPro"/>
</dbReference>
<evidence type="ECO:0000313" key="7">
    <source>
        <dbReference type="Proteomes" id="UP000078512"/>
    </source>
</evidence>
<protein>
    <submittedName>
        <fullName evidence="6">Uncharacterized protein</fullName>
    </submittedName>
</protein>
<dbReference type="STRING" id="1314771.A0A197KBW1"/>
<dbReference type="GO" id="GO:0005886">
    <property type="term" value="C:plasma membrane"/>
    <property type="evidence" value="ECO:0007669"/>
    <property type="project" value="TreeGrafter"/>
</dbReference>